<dbReference type="EMBL" id="PDJQ01000001">
    <property type="protein sequence ID" value="PFG73592.1"/>
    <property type="molecule type" value="Genomic_DNA"/>
</dbReference>
<reference evidence="1 2" key="1">
    <citation type="submission" date="2017-09" db="EMBL/GenBank/DDBJ databases">
        <title>Sequencing the genomes of two abundant thermophiles in Great Basin hot springs: Thermocrinis jamiesonii and novel Chloroflexi Thermoflexus hugenholtzii.</title>
        <authorList>
            <person name="Hedlund B."/>
        </authorList>
    </citation>
    <scope>NUCLEOTIDE SEQUENCE [LARGE SCALE GENOMIC DNA]</scope>
    <source>
        <strain evidence="1 2">G233</strain>
    </source>
</reference>
<organism evidence="1 2">
    <name type="scientific">Tepidiforma thermophila (strain KCTC 52669 / CGMCC 1.13589 / G233)</name>
    <dbReference type="NCBI Taxonomy" id="2761530"/>
    <lineage>
        <taxon>Bacteria</taxon>
        <taxon>Bacillati</taxon>
        <taxon>Chloroflexota</taxon>
        <taxon>Tepidiformia</taxon>
        <taxon>Tepidiformales</taxon>
        <taxon>Tepidiformaceae</taxon>
        <taxon>Tepidiforma</taxon>
    </lineage>
</organism>
<dbReference type="RefSeq" id="WP_098503042.1">
    <property type="nucleotide sequence ID" value="NZ_PDJQ01000001.1"/>
</dbReference>
<evidence type="ECO:0000313" key="2">
    <source>
        <dbReference type="Proteomes" id="UP000223071"/>
    </source>
</evidence>
<dbReference type="Proteomes" id="UP000223071">
    <property type="component" value="Unassembled WGS sequence"/>
</dbReference>
<comment type="caution">
    <text evidence="1">The sequence shown here is derived from an EMBL/GenBank/DDBJ whole genome shotgun (WGS) entry which is preliminary data.</text>
</comment>
<dbReference type="AlphaFoldDB" id="A0A2A9HEM3"/>
<evidence type="ECO:0000313" key="1">
    <source>
        <dbReference type="EMBL" id="PFG73592.1"/>
    </source>
</evidence>
<sequence>MCTQLAIDGEEIPTSPGKLMPVTLPYAERNPVRIPLSKTAFAREFHLWRMHGKLPCASEAEAFEVAKRKVTTKYGAAQVMWFHTAFGKGYIAGVTRFAEKNPEYDPSRPTNEETNPFFLWFDAPEGLVVPIVLSVDTYRWNPKKQEGLRVVANILTRDAGVIVPPEIHGREPYFMRAEDWLAEGLPAKGA</sequence>
<name>A0A2A9HEM3_TEPT2</name>
<proteinExistence type="predicted"/>
<keyword evidence="2" id="KW-1185">Reference proteome</keyword>
<protein>
    <submittedName>
        <fullName evidence="1">Uncharacterized protein</fullName>
    </submittedName>
</protein>
<gene>
    <name evidence="1" type="ORF">A9A59_0793</name>
</gene>
<accession>A0A2A9HEM3</accession>